<dbReference type="Proteomes" id="UP000066480">
    <property type="component" value="Chromosome"/>
</dbReference>
<dbReference type="SUPFAM" id="SSF50129">
    <property type="entry name" value="GroES-like"/>
    <property type="match status" value="1"/>
</dbReference>
<dbReference type="Pfam" id="PF13602">
    <property type="entry name" value="ADH_zinc_N_2"/>
    <property type="match status" value="1"/>
</dbReference>
<dbReference type="KEGG" id="lmoi:VV02_09445"/>
<dbReference type="Gene3D" id="3.90.180.10">
    <property type="entry name" value="Medium-chain alcohol dehydrogenases, catalytic domain"/>
    <property type="match status" value="1"/>
</dbReference>
<dbReference type="GO" id="GO:0016491">
    <property type="term" value="F:oxidoreductase activity"/>
    <property type="evidence" value="ECO:0007669"/>
    <property type="project" value="InterPro"/>
</dbReference>
<gene>
    <name evidence="2" type="ORF">VV02_09445</name>
</gene>
<organism evidence="2 3">
    <name type="scientific">Luteipulveratus mongoliensis</name>
    <dbReference type="NCBI Taxonomy" id="571913"/>
    <lineage>
        <taxon>Bacteria</taxon>
        <taxon>Bacillati</taxon>
        <taxon>Actinomycetota</taxon>
        <taxon>Actinomycetes</taxon>
        <taxon>Micrococcales</taxon>
        <taxon>Dermacoccaceae</taxon>
        <taxon>Luteipulveratus</taxon>
    </lineage>
</organism>
<dbReference type="OrthoDB" id="4190732at2"/>
<dbReference type="CDD" id="cd05289">
    <property type="entry name" value="MDR_like_2"/>
    <property type="match status" value="1"/>
</dbReference>
<dbReference type="InterPro" id="IPR052585">
    <property type="entry name" value="Lipid_raft_assoc_Zn_ADH"/>
</dbReference>
<dbReference type="InterPro" id="IPR020843">
    <property type="entry name" value="ER"/>
</dbReference>
<feature type="domain" description="Enoyl reductase (ER)" evidence="1">
    <location>
        <begin position="10"/>
        <end position="303"/>
    </location>
</feature>
<dbReference type="PANTHER" id="PTHR43482:SF1">
    <property type="entry name" value="PROTEIN AST1-RELATED"/>
    <property type="match status" value="1"/>
</dbReference>
<dbReference type="SMART" id="SM00829">
    <property type="entry name" value="PKS_ER"/>
    <property type="match status" value="1"/>
</dbReference>
<evidence type="ECO:0000313" key="2">
    <source>
        <dbReference type="EMBL" id="AKU16029.1"/>
    </source>
</evidence>
<dbReference type="InterPro" id="IPR036291">
    <property type="entry name" value="NAD(P)-bd_dom_sf"/>
</dbReference>
<keyword evidence="3" id="KW-1185">Reference proteome</keyword>
<sequence>MRAAVVRTPGPDASVEVIEVATPEPAPHEIRIAVEGATVNPVDLMVVSGFFHSIGWIDQPEHTGLGWDIAGRITAVGADAAREHPELAVGTRVAALHEGLDHATGPYADQVLVPAEAAVVVPEELDLVAAATVPMNSLTADQALDLLGEADGRTLLVTGAAGAVGEYAVRLAVLAGWEVVGLARESDRDAVADAGARPIASVDEVSSVDAAFDAAALVDPVLAVVRDGGHYVGVVPANVPASVRGITTAAVKVHADRARQQRLLDLTVAGTLPTRVHATVPLADVAVALDKVAAGGVRGRYVLVP</sequence>
<dbReference type="EMBL" id="CP011112">
    <property type="protein sequence ID" value="AKU16029.1"/>
    <property type="molecule type" value="Genomic_DNA"/>
</dbReference>
<accession>A0A0K1JH41</accession>
<evidence type="ECO:0000259" key="1">
    <source>
        <dbReference type="SMART" id="SM00829"/>
    </source>
</evidence>
<dbReference type="RefSeq" id="WP_052591166.1">
    <property type="nucleotide sequence ID" value="NZ_CP011112.1"/>
</dbReference>
<dbReference type="PANTHER" id="PTHR43482">
    <property type="entry name" value="PROTEIN AST1-RELATED"/>
    <property type="match status" value="1"/>
</dbReference>
<dbReference type="Pfam" id="PF08240">
    <property type="entry name" value="ADH_N"/>
    <property type="match status" value="1"/>
</dbReference>
<evidence type="ECO:0000313" key="3">
    <source>
        <dbReference type="Proteomes" id="UP000066480"/>
    </source>
</evidence>
<proteinExistence type="predicted"/>
<name>A0A0K1JH41_9MICO</name>
<reference evidence="2 3" key="1">
    <citation type="submission" date="2015-03" db="EMBL/GenBank/DDBJ databases">
        <title>Luteipulveratus halotolerans sp. nov., a novel actinobacterium (Dermacoccaceae) from Sarawak, Malaysia.</title>
        <authorList>
            <person name="Juboi H."/>
            <person name="Basik A."/>
            <person name="Shamsul S.S."/>
            <person name="Arnold P."/>
            <person name="Schmitt E.K."/>
            <person name="Sanglier J.-J."/>
            <person name="Yeo T."/>
        </authorList>
    </citation>
    <scope>NUCLEOTIDE SEQUENCE [LARGE SCALE GENOMIC DNA]</scope>
    <source>
        <strain evidence="2 3">MN07-A0370</strain>
    </source>
</reference>
<dbReference type="Gene3D" id="3.40.50.720">
    <property type="entry name" value="NAD(P)-binding Rossmann-like Domain"/>
    <property type="match status" value="1"/>
</dbReference>
<dbReference type="STRING" id="571913.VV02_09445"/>
<dbReference type="SUPFAM" id="SSF51735">
    <property type="entry name" value="NAD(P)-binding Rossmann-fold domains"/>
    <property type="match status" value="1"/>
</dbReference>
<dbReference type="InterPro" id="IPR011032">
    <property type="entry name" value="GroES-like_sf"/>
</dbReference>
<protein>
    <recommendedName>
        <fullName evidence="1">Enoyl reductase (ER) domain-containing protein</fullName>
    </recommendedName>
</protein>
<dbReference type="InterPro" id="IPR013154">
    <property type="entry name" value="ADH-like_N"/>
</dbReference>
<dbReference type="AlphaFoldDB" id="A0A0K1JH41"/>